<gene>
    <name evidence="1" type="ORF">MA16_Dca015051</name>
</gene>
<dbReference type="AlphaFoldDB" id="A0A2I0VTP7"/>
<organism evidence="1 2">
    <name type="scientific">Dendrobium catenatum</name>
    <dbReference type="NCBI Taxonomy" id="906689"/>
    <lineage>
        <taxon>Eukaryota</taxon>
        <taxon>Viridiplantae</taxon>
        <taxon>Streptophyta</taxon>
        <taxon>Embryophyta</taxon>
        <taxon>Tracheophyta</taxon>
        <taxon>Spermatophyta</taxon>
        <taxon>Magnoliopsida</taxon>
        <taxon>Liliopsida</taxon>
        <taxon>Asparagales</taxon>
        <taxon>Orchidaceae</taxon>
        <taxon>Epidendroideae</taxon>
        <taxon>Malaxideae</taxon>
        <taxon>Dendrobiinae</taxon>
        <taxon>Dendrobium</taxon>
    </lineage>
</organism>
<reference evidence="1 2" key="2">
    <citation type="journal article" date="2017" name="Nature">
        <title>The Apostasia genome and the evolution of orchids.</title>
        <authorList>
            <person name="Zhang G.Q."/>
            <person name="Liu K.W."/>
            <person name="Li Z."/>
            <person name="Lohaus R."/>
            <person name="Hsiao Y.Y."/>
            <person name="Niu S.C."/>
            <person name="Wang J.Y."/>
            <person name="Lin Y.C."/>
            <person name="Xu Q."/>
            <person name="Chen L.J."/>
            <person name="Yoshida K."/>
            <person name="Fujiwara S."/>
            <person name="Wang Z.W."/>
            <person name="Zhang Y.Q."/>
            <person name="Mitsuda N."/>
            <person name="Wang M."/>
            <person name="Liu G.H."/>
            <person name="Pecoraro L."/>
            <person name="Huang H.X."/>
            <person name="Xiao X.J."/>
            <person name="Lin M."/>
            <person name="Wu X.Y."/>
            <person name="Wu W.L."/>
            <person name="Chen Y.Y."/>
            <person name="Chang S.B."/>
            <person name="Sakamoto S."/>
            <person name="Ohme-Takagi M."/>
            <person name="Yagi M."/>
            <person name="Zeng S.J."/>
            <person name="Shen C.Y."/>
            <person name="Yeh C.M."/>
            <person name="Luo Y.B."/>
            <person name="Tsai W.C."/>
            <person name="Van de Peer Y."/>
            <person name="Liu Z.J."/>
        </authorList>
    </citation>
    <scope>NUCLEOTIDE SEQUENCE [LARGE SCALE GENOMIC DNA]</scope>
    <source>
        <tissue evidence="1">The whole plant</tissue>
    </source>
</reference>
<sequence length="140" mass="15788">MDVCHLILGRPWQFDAGAMYDCRANIYSLEWKGRRLRLLPHSNENKTTAGSSNQTALHIVSGAMLIQSWKEPAPMYALVLAEQSVTSVTKNWPGEILELLQQYKGITPEHMPPGLPPLREIQHNRFCDRCQLTQSSALSS</sequence>
<reference evidence="1 2" key="1">
    <citation type="journal article" date="2016" name="Sci. Rep.">
        <title>The Dendrobium catenatum Lindl. genome sequence provides insights into polysaccharide synthase, floral development and adaptive evolution.</title>
        <authorList>
            <person name="Zhang G.Q."/>
            <person name="Xu Q."/>
            <person name="Bian C."/>
            <person name="Tsai W.C."/>
            <person name="Yeh C.M."/>
            <person name="Liu K.W."/>
            <person name="Yoshida K."/>
            <person name="Zhang L.S."/>
            <person name="Chang S.B."/>
            <person name="Chen F."/>
            <person name="Shi Y."/>
            <person name="Su Y.Y."/>
            <person name="Zhang Y.Q."/>
            <person name="Chen L.J."/>
            <person name="Yin Y."/>
            <person name="Lin M."/>
            <person name="Huang H."/>
            <person name="Deng H."/>
            <person name="Wang Z.W."/>
            <person name="Zhu S.L."/>
            <person name="Zhao X."/>
            <person name="Deng C."/>
            <person name="Niu S.C."/>
            <person name="Huang J."/>
            <person name="Wang M."/>
            <person name="Liu G.H."/>
            <person name="Yang H.J."/>
            <person name="Xiao X.J."/>
            <person name="Hsiao Y.Y."/>
            <person name="Wu W.L."/>
            <person name="Chen Y.Y."/>
            <person name="Mitsuda N."/>
            <person name="Ohme-Takagi M."/>
            <person name="Luo Y.B."/>
            <person name="Van de Peer Y."/>
            <person name="Liu Z.J."/>
        </authorList>
    </citation>
    <scope>NUCLEOTIDE SEQUENCE [LARGE SCALE GENOMIC DNA]</scope>
    <source>
        <tissue evidence="1">The whole plant</tissue>
    </source>
</reference>
<dbReference type="PANTHER" id="PTHR35046">
    <property type="entry name" value="ZINC KNUCKLE (CCHC-TYPE) FAMILY PROTEIN"/>
    <property type="match status" value="1"/>
</dbReference>
<dbReference type="EMBL" id="KZ503243">
    <property type="protein sequence ID" value="PKU66791.1"/>
    <property type="molecule type" value="Genomic_DNA"/>
</dbReference>
<protein>
    <submittedName>
        <fullName evidence="1">Uncharacterized protein</fullName>
    </submittedName>
</protein>
<accession>A0A2I0VTP7</accession>
<keyword evidence="2" id="KW-1185">Reference proteome</keyword>
<proteinExistence type="predicted"/>
<evidence type="ECO:0000313" key="2">
    <source>
        <dbReference type="Proteomes" id="UP000233837"/>
    </source>
</evidence>
<evidence type="ECO:0000313" key="1">
    <source>
        <dbReference type="EMBL" id="PKU66791.1"/>
    </source>
</evidence>
<name>A0A2I0VTP7_9ASPA</name>
<dbReference type="Proteomes" id="UP000233837">
    <property type="component" value="Unassembled WGS sequence"/>
</dbReference>
<dbReference type="PANTHER" id="PTHR35046:SF26">
    <property type="entry name" value="RNA-DIRECTED DNA POLYMERASE"/>
    <property type="match status" value="1"/>
</dbReference>